<dbReference type="GO" id="GO:0003729">
    <property type="term" value="F:mRNA binding"/>
    <property type="evidence" value="ECO:0007669"/>
    <property type="project" value="InterPro"/>
</dbReference>
<dbReference type="Gene3D" id="2.60.120.620">
    <property type="entry name" value="q2cbj1_9rhob like domain"/>
    <property type="match status" value="1"/>
</dbReference>
<dbReference type="InterPro" id="IPR044624">
    <property type="entry name" value="Mbb1-like"/>
</dbReference>
<dbReference type="SMART" id="SM00028">
    <property type="entry name" value="TPR"/>
    <property type="match status" value="5"/>
</dbReference>
<dbReference type="SUPFAM" id="SSF48452">
    <property type="entry name" value="TPR-like"/>
    <property type="match status" value="2"/>
</dbReference>
<dbReference type="PANTHER" id="PTHR44917:SF1">
    <property type="entry name" value="PROTEIN HIGH CHLOROPHYLL FLUORESCENT 107"/>
    <property type="match status" value="1"/>
</dbReference>
<dbReference type="InterPro" id="IPR019734">
    <property type="entry name" value="TPR_rpt"/>
</dbReference>
<evidence type="ECO:0000313" key="1">
    <source>
        <dbReference type="EMBL" id="KJY96269.1"/>
    </source>
</evidence>
<organism evidence="1 2">
    <name type="scientific">Pseudoalteromonas ruthenica</name>
    <dbReference type="NCBI Taxonomy" id="151081"/>
    <lineage>
        <taxon>Bacteria</taxon>
        <taxon>Pseudomonadati</taxon>
        <taxon>Pseudomonadota</taxon>
        <taxon>Gammaproteobacteria</taxon>
        <taxon>Alteromonadales</taxon>
        <taxon>Pseudoalteromonadaceae</taxon>
        <taxon>Pseudoalteromonas</taxon>
    </lineage>
</organism>
<evidence type="ECO:0000313" key="2">
    <source>
        <dbReference type="Proteomes" id="UP000033664"/>
    </source>
</evidence>
<dbReference type="SUPFAM" id="SSF51197">
    <property type="entry name" value="Clavaminate synthase-like"/>
    <property type="match status" value="1"/>
</dbReference>
<dbReference type="AlphaFoldDB" id="A0A0F4PM72"/>
<dbReference type="Gene3D" id="1.25.40.10">
    <property type="entry name" value="Tetratricopeptide repeat domain"/>
    <property type="match status" value="3"/>
</dbReference>
<dbReference type="Proteomes" id="UP000033664">
    <property type="component" value="Unassembled WGS sequence"/>
</dbReference>
<dbReference type="RefSeq" id="WP_045979766.1">
    <property type="nucleotide sequence ID" value="NZ_JXXY01000012.1"/>
</dbReference>
<gene>
    <name evidence="1" type="ORF">TW72_17035</name>
</gene>
<dbReference type="PATRIC" id="fig|151081.8.peg.2466"/>
<accession>A0A0F4PM72</accession>
<name>A0A0F4PM72_9GAMM</name>
<dbReference type="GeneID" id="58230203"/>
<dbReference type="Pfam" id="PF13759">
    <property type="entry name" value="2OG-FeII_Oxy_5"/>
    <property type="match status" value="1"/>
</dbReference>
<dbReference type="GO" id="GO:0006397">
    <property type="term" value="P:mRNA processing"/>
    <property type="evidence" value="ECO:0007669"/>
    <property type="project" value="InterPro"/>
</dbReference>
<evidence type="ECO:0008006" key="3">
    <source>
        <dbReference type="Google" id="ProtNLM"/>
    </source>
</evidence>
<dbReference type="PANTHER" id="PTHR44917">
    <property type="entry name" value="PROTEIN HIGH CHLOROPHYLL FLUORESCENT 107"/>
    <property type="match status" value="1"/>
</dbReference>
<dbReference type="eggNOG" id="COG0457">
    <property type="taxonomic scope" value="Bacteria"/>
</dbReference>
<protein>
    <recommendedName>
        <fullName evidence="3">Tetratricopeptide repeat protein</fullName>
    </recommendedName>
</protein>
<keyword evidence="2" id="KW-1185">Reference proteome</keyword>
<reference evidence="1 2" key="1">
    <citation type="journal article" date="2015" name="BMC Genomics">
        <title>Genome mining reveals unlocked bioactive potential of marine Gram-negative bacteria.</title>
        <authorList>
            <person name="Machado H."/>
            <person name="Sonnenschein E.C."/>
            <person name="Melchiorsen J."/>
            <person name="Gram L."/>
        </authorList>
    </citation>
    <scope>NUCLEOTIDE SEQUENCE [LARGE SCALE GENOMIC DNA]</scope>
    <source>
        <strain evidence="1 2">S3137</strain>
    </source>
</reference>
<sequence>MKHYQIAFALYQKGQFSQSLNALEKAAELSSQDLLLKAANLICLNQCADAERVLQELLRIEPANLGAQFELAKLQFKRQSFCECIATLANSKRNEAANLLYIDALIRTLRLREAKSLLLQSKRSAEQAIHWHLLDVDYELASGHYLEASELLHQLLNQHHNNFHLQYKLACLYRDVGETEKAKTLFIDLQKQQPKLPELSYVVGCCAYELGDYRSAQQALLHTLSLAPNYIPAHESLNKLYWHTEQEQHYMSSYKQTLHHYDWHPDLVLSAIEQLIRIGHIDEAQQLCAQGLEKFNGDPRFVHAQALILDKQGNAEQAYSLFREAANLCPSVTRYQIDLANCELELSHYHAAETLIKQALDYAPDNQELWAYLSTIWRLKGDERWQWLCDYEHTVKVKSLPTPARFSQLSDFLSELSALLTAKHRKVTKQPLDQSVELGTQTSGNLLFSNHVLIKEYKWALHLAITEYLASLPTDRSHPLYRRNYGQFKVNGSWSVQLGKGGYHRNHIHPSGWISAPAYIQVPQSMHKDDPTRSGWLRLGETCLNLGEREQIDKLICPQPGQIIIFPSYLWHGTYPITSEQPRMTLPTDIMPTA</sequence>
<dbReference type="InterPro" id="IPR012668">
    <property type="entry name" value="CHP02466"/>
</dbReference>
<dbReference type="OrthoDB" id="549777at2"/>
<comment type="caution">
    <text evidence="1">The sequence shown here is derived from an EMBL/GenBank/DDBJ whole genome shotgun (WGS) entry which is preliminary data.</text>
</comment>
<dbReference type="EMBL" id="JXXZ01000018">
    <property type="protein sequence ID" value="KJY96269.1"/>
    <property type="molecule type" value="Genomic_DNA"/>
</dbReference>
<proteinExistence type="predicted"/>
<dbReference type="InterPro" id="IPR011990">
    <property type="entry name" value="TPR-like_helical_dom_sf"/>
</dbReference>